<evidence type="ECO:0000256" key="2">
    <source>
        <dbReference type="SAM" id="SignalP"/>
    </source>
</evidence>
<proteinExistence type="predicted"/>
<protein>
    <recommendedName>
        <fullName evidence="5">Secreted protein</fullName>
    </recommendedName>
</protein>
<keyword evidence="4" id="KW-1185">Reference proteome</keyword>
<organism evidence="3 4">
    <name type="scientific">Rubroshorea leprosula</name>
    <dbReference type="NCBI Taxonomy" id="152421"/>
    <lineage>
        <taxon>Eukaryota</taxon>
        <taxon>Viridiplantae</taxon>
        <taxon>Streptophyta</taxon>
        <taxon>Embryophyta</taxon>
        <taxon>Tracheophyta</taxon>
        <taxon>Spermatophyta</taxon>
        <taxon>Magnoliopsida</taxon>
        <taxon>eudicotyledons</taxon>
        <taxon>Gunneridae</taxon>
        <taxon>Pentapetalae</taxon>
        <taxon>rosids</taxon>
        <taxon>malvids</taxon>
        <taxon>Malvales</taxon>
        <taxon>Dipterocarpaceae</taxon>
        <taxon>Rubroshorea</taxon>
    </lineage>
</organism>
<dbReference type="Proteomes" id="UP001054252">
    <property type="component" value="Unassembled WGS sequence"/>
</dbReference>
<feature type="compositionally biased region" description="Polar residues" evidence="1">
    <location>
        <begin position="72"/>
        <end position="87"/>
    </location>
</feature>
<comment type="caution">
    <text evidence="3">The sequence shown here is derived from an EMBL/GenBank/DDBJ whole genome shotgun (WGS) entry which is preliminary data.</text>
</comment>
<feature type="region of interest" description="Disordered" evidence="1">
    <location>
        <begin position="72"/>
        <end position="114"/>
    </location>
</feature>
<feature type="chain" id="PRO_5043741854" description="Secreted protein" evidence="2">
    <location>
        <begin position="23"/>
        <end position="114"/>
    </location>
</feature>
<dbReference type="EMBL" id="BPVZ01000739">
    <property type="protein sequence ID" value="GKV52520.1"/>
    <property type="molecule type" value="Genomic_DNA"/>
</dbReference>
<evidence type="ECO:0008006" key="5">
    <source>
        <dbReference type="Google" id="ProtNLM"/>
    </source>
</evidence>
<keyword evidence="2" id="KW-0732">Signal</keyword>
<dbReference type="AlphaFoldDB" id="A0AAV5MRS4"/>
<feature type="signal peptide" evidence="2">
    <location>
        <begin position="1"/>
        <end position="22"/>
    </location>
</feature>
<gene>
    <name evidence="3" type="ORF">SLEP1_g59098</name>
</gene>
<evidence type="ECO:0000313" key="4">
    <source>
        <dbReference type="Proteomes" id="UP001054252"/>
    </source>
</evidence>
<name>A0AAV5MRS4_9ROSI</name>
<accession>A0AAV5MRS4</accession>
<evidence type="ECO:0000313" key="3">
    <source>
        <dbReference type="EMBL" id="GKV52520.1"/>
    </source>
</evidence>
<evidence type="ECO:0000256" key="1">
    <source>
        <dbReference type="SAM" id="MobiDB-lite"/>
    </source>
</evidence>
<sequence>MGFGLLWHLHVFGVLRCTVVSASIFLSSDLLHWTLGFDGGEAGRSGCFAAAAHEGDEVVLGGWNGLGGWRGSNESNGFGRTNSQNGSKHALGPFLNPGPVEPVQPTGSGWALKQ</sequence>
<reference evidence="3 4" key="1">
    <citation type="journal article" date="2021" name="Commun. Biol.">
        <title>The genome of Shorea leprosula (Dipterocarpaceae) highlights the ecological relevance of drought in aseasonal tropical rainforests.</title>
        <authorList>
            <person name="Ng K.K.S."/>
            <person name="Kobayashi M.J."/>
            <person name="Fawcett J.A."/>
            <person name="Hatakeyama M."/>
            <person name="Paape T."/>
            <person name="Ng C.H."/>
            <person name="Ang C.C."/>
            <person name="Tnah L.H."/>
            <person name="Lee C.T."/>
            <person name="Nishiyama T."/>
            <person name="Sese J."/>
            <person name="O'Brien M.J."/>
            <person name="Copetti D."/>
            <person name="Mohd Noor M.I."/>
            <person name="Ong R.C."/>
            <person name="Putra M."/>
            <person name="Sireger I.Z."/>
            <person name="Indrioko S."/>
            <person name="Kosugi Y."/>
            <person name="Izuno A."/>
            <person name="Isagi Y."/>
            <person name="Lee S.L."/>
            <person name="Shimizu K.K."/>
        </authorList>
    </citation>
    <scope>NUCLEOTIDE SEQUENCE [LARGE SCALE GENOMIC DNA]</scope>
    <source>
        <strain evidence="3">214</strain>
    </source>
</reference>